<dbReference type="SUPFAM" id="SSF103032">
    <property type="entry name" value="Hypothetical protein YwqG"/>
    <property type="match status" value="1"/>
</dbReference>
<name>A0AA87B7A8_9BACL</name>
<reference evidence="1 2" key="1">
    <citation type="submission" date="2011-03" db="EMBL/GenBank/DDBJ databases">
        <title>The Genome Sequence of Gemella haemolysans M341.</title>
        <authorList>
            <consortium name="The Broad Institute Genome Sequencing Platform"/>
            <consortium name="The Broad Institute Genome Sequencing Center for Infectious Disease"/>
            <person name="Earl A."/>
            <person name="Ward D."/>
            <person name="Feldgarden M."/>
            <person name="Gevers D."/>
            <person name="Sibley C.D."/>
            <person name="Field T.R."/>
            <person name="Grinwis M."/>
            <person name="Eshaghurshan C.S."/>
            <person name="Surette M.G."/>
            <person name="Young S.K."/>
            <person name="Zeng Q."/>
            <person name="Gargeya S."/>
            <person name="Fitzgerald M."/>
            <person name="Haas B."/>
            <person name="Abouelleil A."/>
            <person name="Alvarado L."/>
            <person name="Arachchi H.M."/>
            <person name="Berlin A."/>
            <person name="Brown A."/>
            <person name="Chapman S.B."/>
            <person name="Chen Z."/>
            <person name="Dunbar C."/>
            <person name="Freedman E."/>
            <person name="Gearin G."/>
            <person name="Gellesch M."/>
            <person name="Goldberg J."/>
            <person name="Griggs A."/>
            <person name="Gujja S."/>
            <person name="Heilman E.R."/>
            <person name="Heiman D."/>
            <person name="Howarth C."/>
            <person name="Larson L."/>
            <person name="Lui A."/>
            <person name="MacDonald P.J.P."/>
            <person name="Mehta T."/>
            <person name="Montmayeur A."/>
            <person name="Murphy C."/>
            <person name="Neiman D."/>
            <person name="Pearson M."/>
            <person name="Priest M."/>
            <person name="Roberts A."/>
            <person name="Saif S."/>
            <person name="Shea T."/>
            <person name="Shenoy N."/>
            <person name="Sisk P."/>
            <person name="Stolte C."/>
            <person name="Sykes S."/>
            <person name="White J."/>
            <person name="Yandava C."/>
            <person name="Wortman J."/>
            <person name="Nusbaum C."/>
            <person name="Birren B."/>
        </authorList>
    </citation>
    <scope>NUCLEOTIDE SEQUENCE [LARGE SCALE GENOMIC DNA]</scope>
    <source>
        <strain evidence="1 2">M341</strain>
    </source>
</reference>
<accession>A0AA87B7A8</accession>
<evidence type="ECO:0000313" key="1">
    <source>
        <dbReference type="EMBL" id="EGF86747.1"/>
    </source>
</evidence>
<dbReference type="PANTHER" id="PTHR36436:SF6">
    <property type="entry name" value="SLL5081 PROTEIN"/>
    <property type="match status" value="1"/>
</dbReference>
<dbReference type="AlphaFoldDB" id="A0AA87B7A8"/>
<dbReference type="Gene3D" id="2.30.320.10">
    <property type="entry name" value="YwqG-like"/>
    <property type="match status" value="1"/>
</dbReference>
<dbReference type="RefSeq" id="WP_003147688.1">
    <property type="nucleotide sequence ID" value="NZ_GL883585.1"/>
</dbReference>
<dbReference type="InterPro" id="IPR035948">
    <property type="entry name" value="YwqG-like_sf"/>
</dbReference>
<comment type="caution">
    <text evidence="1">The sequence shown here is derived from an EMBL/GenBank/DDBJ whole genome shotgun (WGS) entry which is preliminary data.</text>
</comment>
<proteinExistence type="predicted"/>
<dbReference type="Pfam" id="PF09234">
    <property type="entry name" value="DUF1963"/>
    <property type="match status" value="1"/>
</dbReference>
<dbReference type="PANTHER" id="PTHR36436">
    <property type="entry name" value="SLL5081 PROTEIN"/>
    <property type="match status" value="1"/>
</dbReference>
<evidence type="ECO:0008006" key="3">
    <source>
        <dbReference type="Google" id="ProtNLM"/>
    </source>
</evidence>
<evidence type="ECO:0000313" key="2">
    <source>
        <dbReference type="Proteomes" id="UP000004773"/>
    </source>
</evidence>
<dbReference type="InterPro" id="IPR015315">
    <property type="entry name" value="DUF1963"/>
</dbReference>
<protein>
    <recommendedName>
        <fullName evidence="3">DUF1963 domain-containing protein</fullName>
    </recommendedName>
</protein>
<gene>
    <name evidence="1" type="ORF">HMPREF0428_01544</name>
</gene>
<sequence>MITIEDINKVIEKIKNEHTKEYIGISINGDRGLNISTSKFGGVPYIAQDAEAPVDTEGNQLALLAQINCTELPENDIYPKEGLLQFWISRDDSFGLDSKGTNVVKYIKDIDKNITNGDVLNKYHLPSEDNDEEYSPFQEKDASFALTFNKGTSTITATDFLFEGIAKDAIRELFPDEQVEDLYENLDREVYETLFKAFEGVKHAIGGYPTFTQWDPRDPENKEAYDTLLLQVESEWDANTKDNLIMWGDSGVANFFINKEKLANLDFEDTLFNWDCF</sequence>
<dbReference type="EMBL" id="ACRO01000037">
    <property type="protein sequence ID" value="EGF86747.1"/>
    <property type="molecule type" value="Genomic_DNA"/>
</dbReference>
<organism evidence="1 2">
    <name type="scientific">Gemella haemolysans M341</name>
    <dbReference type="NCBI Taxonomy" id="562981"/>
    <lineage>
        <taxon>Bacteria</taxon>
        <taxon>Bacillati</taxon>
        <taxon>Bacillota</taxon>
        <taxon>Bacilli</taxon>
        <taxon>Bacillales</taxon>
        <taxon>Gemellaceae</taxon>
        <taxon>Gemella</taxon>
    </lineage>
</organism>
<dbReference type="Proteomes" id="UP000004773">
    <property type="component" value="Unassembled WGS sequence"/>
</dbReference>